<dbReference type="KEGG" id="lpav:PLANPX_1706"/>
<accession>A0A5K7X5S5</accession>
<dbReference type="EMBL" id="AP021861">
    <property type="protein sequence ID" value="BBO32094.1"/>
    <property type="molecule type" value="Genomic_DNA"/>
</dbReference>
<dbReference type="InterPro" id="IPR013762">
    <property type="entry name" value="Integrase-like_cat_sf"/>
</dbReference>
<sequence length="194" mass="20932">MASVSKDAKGLVRVLFVDELGVRKTVRLGRVSKKAARSVANHVEQLVASAVTSTAPPMETARWLAELDDRLRAKLAKVGLVEGLRCPSEVLTLRWTDIDWEGQRFLVQSSKTEHHVGAGERLVPIFPELIKPLNDVWDEAGAGAEFVITFSPRAKSAVNLVATCAALSSSMATRGASTTKWRSTSTASTSSCAR</sequence>
<keyword evidence="3" id="KW-1185">Reference proteome</keyword>
<evidence type="ECO:0000256" key="1">
    <source>
        <dbReference type="ARBA" id="ARBA00023172"/>
    </source>
</evidence>
<reference evidence="3" key="1">
    <citation type="submission" date="2019-10" db="EMBL/GenBank/DDBJ databases">
        <title>Lacipirellula parvula gen. nov., sp. nov., representing a lineage of planctomycetes widespread in freshwater anoxic habitats, and description of the family Lacipirellulaceae.</title>
        <authorList>
            <person name="Dedysh S.N."/>
            <person name="Kulichevskaya I.S."/>
            <person name="Beletsky A.V."/>
            <person name="Rakitin A.L."/>
            <person name="Mardanov A.V."/>
            <person name="Ivanova A.A."/>
            <person name="Saltykova V.X."/>
            <person name="Rijpstra W.I.C."/>
            <person name="Sinninghe Damste J.S."/>
            <person name="Ravin N.V."/>
        </authorList>
    </citation>
    <scope>NUCLEOTIDE SEQUENCE [LARGE SCALE GENOMIC DNA]</scope>
    <source>
        <strain evidence="3">PX69</strain>
    </source>
</reference>
<protein>
    <submittedName>
        <fullName evidence="2">Uncharacterized protein</fullName>
    </submittedName>
</protein>
<proteinExistence type="predicted"/>
<organism evidence="2 3">
    <name type="scientific">Lacipirellula parvula</name>
    <dbReference type="NCBI Taxonomy" id="2650471"/>
    <lineage>
        <taxon>Bacteria</taxon>
        <taxon>Pseudomonadati</taxon>
        <taxon>Planctomycetota</taxon>
        <taxon>Planctomycetia</taxon>
        <taxon>Pirellulales</taxon>
        <taxon>Lacipirellulaceae</taxon>
        <taxon>Lacipirellula</taxon>
    </lineage>
</organism>
<dbReference type="Gene3D" id="1.10.443.10">
    <property type="entry name" value="Intergrase catalytic core"/>
    <property type="match status" value="1"/>
</dbReference>
<name>A0A5K7X5S5_9BACT</name>
<gene>
    <name evidence="2" type="ORF">PLANPX_1706</name>
</gene>
<dbReference type="GO" id="GO:0006310">
    <property type="term" value="P:DNA recombination"/>
    <property type="evidence" value="ECO:0007669"/>
    <property type="project" value="UniProtKB-KW"/>
</dbReference>
<dbReference type="InterPro" id="IPR011010">
    <property type="entry name" value="DNA_brk_join_enz"/>
</dbReference>
<dbReference type="AlphaFoldDB" id="A0A5K7X5S5"/>
<evidence type="ECO:0000313" key="3">
    <source>
        <dbReference type="Proteomes" id="UP000326837"/>
    </source>
</evidence>
<dbReference type="GO" id="GO:0003677">
    <property type="term" value="F:DNA binding"/>
    <property type="evidence" value="ECO:0007669"/>
    <property type="project" value="InterPro"/>
</dbReference>
<dbReference type="SUPFAM" id="SSF56349">
    <property type="entry name" value="DNA breaking-rejoining enzymes"/>
    <property type="match status" value="1"/>
</dbReference>
<dbReference type="Proteomes" id="UP000326837">
    <property type="component" value="Chromosome"/>
</dbReference>
<dbReference type="GO" id="GO:0015074">
    <property type="term" value="P:DNA integration"/>
    <property type="evidence" value="ECO:0007669"/>
    <property type="project" value="InterPro"/>
</dbReference>
<evidence type="ECO:0000313" key="2">
    <source>
        <dbReference type="EMBL" id="BBO32094.1"/>
    </source>
</evidence>
<keyword evidence="1" id="KW-0233">DNA recombination</keyword>